<dbReference type="SUPFAM" id="SSF54236">
    <property type="entry name" value="Ubiquitin-like"/>
    <property type="match status" value="1"/>
</dbReference>
<reference evidence="3" key="1">
    <citation type="journal article" date="2016" name="Nat. Genet.">
        <title>A high-quality carrot genome assembly provides new insights into carotenoid accumulation and asterid genome evolution.</title>
        <authorList>
            <person name="Iorizzo M."/>
            <person name="Ellison S."/>
            <person name="Senalik D."/>
            <person name="Zeng P."/>
            <person name="Satapoomin P."/>
            <person name="Huang J."/>
            <person name="Bowman M."/>
            <person name="Iovene M."/>
            <person name="Sanseverino W."/>
            <person name="Cavagnaro P."/>
            <person name="Yildiz M."/>
            <person name="Macko-Podgorni A."/>
            <person name="Moranska E."/>
            <person name="Grzebelus E."/>
            <person name="Grzebelus D."/>
            <person name="Ashrafi H."/>
            <person name="Zheng Z."/>
            <person name="Cheng S."/>
            <person name="Spooner D."/>
            <person name="Van Deynze A."/>
            <person name="Simon P."/>
        </authorList>
    </citation>
    <scope>NUCLEOTIDE SEQUENCE</scope>
    <source>
        <tissue evidence="3">Leaf</tissue>
    </source>
</reference>
<keyword evidence="4" id="KW-1185">Reference proteome</keyword>
<accession>A0AAF0WWV9</accession>
<dbReference type="CDD" id="cd16118">
    <property type="entry name" value="UBX2_UBXN9"/>
    <property type="match status" value="1"/>
</dbReference>
<evidence type="ECO:0000313" key="4">
    <source>
        <dbReference type="Proteomes" id="UP000077755"/>
    </source>
</evidence>
<evidence type="ECO:0000313" key="3">
    <source>
        <dbReference type="EMBL" id="WOG96401.1"/>
    </source>
</evidence>
<dbReference type="Gene3D" id="3.10.20.90">
    <property type="entry name" value="Phosphatidylinositol 3-kinase Catalytic Subunit, Chain A, domain 1"/>
    <property type="match status" value="1"/>
</dbReference>
<dbReference type="EMBL" id="CP093346">
    <property type="protein sequence ID" value="WOG96401.1"/>
    <property type="molecule type" value="Genomic_DNA"/>
</dbReference>
<keyword evidence="1" id="KW-0833">Ubl conjugation pathway</keyword>
<dbReference type="PANTHER" id="PTHR47557">
    <property type="entry name" value="PLANT UBX DOMAIN-CONTAINING PROTEIN 1"/>
    <property type="match status" value="1"/>
</dbReference>
<proteinExistence type="predicted"/>
<dbReference type="AlphaFoldDB" id="A0AAF0WWV9"/>
<sequence length="274" mass="31488">MCKNSVHNFVHLALLIKIKIYRNGVRESQSPPQTSPTGDSLRPCLAFGFAASFVDPMDTESLGTEKLEAARQKLGRDIRVFETSVISQVQFMLQIMDDDMYEFTPEDYYRVLGFKDSKIREAEEAARRSRLWVRFPHNHTLEVTFHPSESIQLLCFIYDLLKKVLARTELPFYIYTTPPKKQIKDMSQDFYSAGFAPGAIVYFSQDLPKDDDGASEASSFLQEEIIALKGLELIAEQVEPVQPTPEFQTSSINALFKFRWVRSLILTSNRYFQL</sequence>
<evidence type="ECO:0000256" key="1">
    <source>
        <dbReference type="ARBA" id="ARBA00022786"/>
    </source>
</evidence>
<organism evidence="3 4">
    <name type="scientific">Daucus carota subsp. sativus</name>
    <name type="common">Carrot</name>
    <dbReference type="NCBI Taxonomy" id="79200"/>
    <lineage>
        <taxon>Eukaryota</taxon>
        <taxon>Viridiplantae</taxon>
        <taxon>Streptophyta</taxon>
        <taxon>Embryophyta</taxon>
        <taxon>Tracheophyta</taxon>
        <taxon>Spermatophyta</taxon>
        <taxon>Magnoliopsida</taxon>
        <taxon>eudicotyledons</taxon>
        <taxon>Gunneridae</taxon>
        <taxon>Pentapetalae</taxon>
        <taxon>asterids</taxon>
        <taxon>campanulids</taxon>
        <taxon>Apiales</taxon>
        <taxon>Apiaceae</taxon>
        <taxon>Apioideae</taxon>
        <taxon>Scandiceae</taxon>
        <taxon>Daucinae</taxon>
        <taxon>Daucus</taxon>
        <taxon>Daucus sect. Daucus</taxon>
    </lineage>
</organism>
<reference evidence="3" key="2">
    <citation type="submission" date="2022-03" db="EMBL/GenBank/DDBJ databases">
        <title>Draft title - Genomic analysis of global carrot germplasm unveils the trajectory of domestication and the origin of high carotenoid orange carrot.</title>
        <authorList>
            <person name="Iorizzo M."/>
            <person name="Ellison S."/>
            <person name="Senalik D."/>
            <person name="Macko-Podgorni A."/>
            <person name="Grzebelus D."/>
            <person name="Bostan H."/>
            <person name="Rolling W."/>
            <person name="Curaba J."/>
            <person name="Simon P."/>
        </authorList>
    </citation>
    <scope>NUCLEOTIDE SEQUENCE</scope>
    <source>
        <tissue evidence="3">Leaf</tissue>
    </source>
</reference>
<dbReference type="Proteomes" id="UP000077755">
    <property type="component" value="Chromosome 4"/>
</dbReference>
<dbReference type="GO" id="GO:0051117">
    <property type="term" value="F:ATPase binding"/>
    <property type="evidence" value="ECO:0007669"/>
    <property type="project" value="InterPro"/>
</dbReference>
<name>A0AAF0WWV9_DAUCS</name>
<dbReference type="InterPro" id="IPR044232">
    <property type="entry name" value="PUX1"/>
</dbReference>
<dbReference type="InterPro" id="IPR029071">
    <property type="entry name" value="Ubiquitin-like_domsf"/>
</dbReference>
<evidence type="ECO:0000259" key="2">
    <source>
        <dbReference type="PROSITE" id="PS50033"/>
    </source>
</evidence>
<protein>
    <recommendedName>
        <fullName evidence="2">UBX domain-containing protein</fullName>
    </recommendedName>
</protein>
<dbReference type="GO" id="GO:0032984">
    <property type="term" value="P:protein-containing complex disassembly"/>
    <property type="evidence" value="ECO:0007669"/>
    <property type="project" value="InterPro"/>
</dbReference>
<dbReference type="PROSITE" id="PS50033">
    <property type="entry name" value="UBX"/>
    <property type="match status" value="1"/>
</dbReference>
<dbReference type="InterPro" id="IPR001012">
    <property type="entry name" value="UBX_dom"/>
</dbReference>
<dbReference type="PANTHER" id="PTHR47557:SF2">
    <property type="entry name" value="PLANT UBX DOMAIN-CONTAINING PROTEIN 1"/>
    <property type="match status" value="1"/>
</dbReference>
<gene>
    <name evidence="3" type="ORF">DCAR_0415736</name>
</gene>
<feature type="domain" description="UBX" evidence="2">
    <location>
        <begin position="124"/>
        <end position="203"/>
    </location>
</feature>